<sequence length="95" mass="10638">MKIHIIAGIIIGYFNASLSIVFVAAVLWGIVFCSFMLRSYKGRKEQYLNKLKEAGKEKQFGLSPRIAFYVNEFVSATGLSYLIGMVAYAMKSSLQ</sequence>
<evidence type="ECO:0008006" key="4">
    <source>
        <dbReference type="Google" id="ProtNLM"/>
    </source>
</evidence>
<feature type="transmembrane region" description="Helical" evidence="1">
    <location>
        <begin position="6"/>
        <end position="37"/>
    </location>
</feature>
<dbReference type="RefSeq" id="WP_344911032.1">
    <property type="nucleotide sequence ID" value="NZ_BAAAYO010000010.1"/>
</dbReference>
<dbReference type="EMBL" id="JBHMAG010000009">
    <property type="protein sequence ID" value="MFB9752205.1"/>
    <property type="molecule type" value="Genomic_DNA"/>
</dbReference>
<comment type="caution">
    <text evidence="2">The sequence shown here is derived from an EMBL/GenBank/DDBJ whole genome shotgun (WGS) entry which is preliminary data.</text>
</comment>
<keyword evidence="3" id="KW-1185">Reference proteome</keyword>
<name>A0ABV5VV68_9BACL</name>
<keyword evidence="1" id="KW-0472">Membrane</keyword>
<evidence type="ECO:0000313" key="3">
    <source>
        <dbReference type="Proteomes" id="UP001589619"/>
    </source>
</evidence>
<evidence type="ECO:0000313" key="2">
    <source>
        <dbReference type="EMBL" id="MFB9752205.1"/>
    </source>
</evidence>
<accession>A0ABV5VV68</accession>
<reference evidence="2 3" key="1">
    <citation type="submission" date="2024-09" db="EMBL/GenBank/DDBJ databases">
        <authorList>
            <person name="Sun Q."/>
            <person name="Mori K."/>
        </authorList>
    </citation>
    <scope>NUCLEOTIDE SEQUENCE [LARGE SCALE GENOMIC DNA]</scope>
    <source>
        <strain evidence="2 3">JCM 12520</strain>
    </source>
</reference>
<proteinExistence type="predicted"/>
<keyword evidence="1" id="KW-1133">Transmembrane helix</keyword>
<protein>
    <recommendedName>
        <fullName evidence="4">DUF3899 domain-containing protein</fullName>
    </recommendedName>
</protein>
<organism evidence="2 3">
    <name type="scientific">Paenibacillus hodogayensis</name>
    <dbReference type="NCBI Taxonomy" id="279208"/>
    <lineage>
        <taxon>Bacteria</taxon>
        <taxon>Bacillati</taxon>
        <taxon>Bacillota</taxon>
        <taxon>Bacilli</taxon>
        <taxon>Bacillales</taxon>
        <taxon>Paenibacillaceae</taxon>
        <taxon>Paenibacillus</taxon>
    </lineage>
</organism>
<keyword evidence="1" id="KW-0812">Transmembrane</keyword>
<gene>
    <name evidence="2" type="ORF">ACFFNY_11620</name>
</gene>
<dbReference type="Proteomes" id="UP001589619">
    <property type="component" value="Unassembled WGS sequence"/>
</dbReference>
<feature type="transmembrane region" description="Helical" evidence="1">
    <location>
        <begin position="66"/>
        <end position="90"/>
    </location>
</feature>
<evidence type="ECO:0000256" key="1">
    <source>
        <dbReference type="SAM" id="Phobius"/>
    </source>
</evidence>